<proteinExistence type="predicted"/>
<organism evidence="2 3">
    <name type="scientific">Profundibacter amoris</name>
    <dbReference type="NCBI Taxonomy" id="2171755"/>
    <lineage>
        <taxon>Bacteria</taxon>
        <taxon>Pseudomonadati</taxon>
        <taxon>Pseudomonadota</taxon>
        <taxon>Alphaproteobacteria</taxon>
        <taxon>Rhodobacterales</taxon>
        <taxon>Paracoccaceae</taxon>
        <taxon>Profundibacter</taxon>
    </lineage>
</organism>
<gene>
    <name evidence="2" type="ORF">BAR1_17055</name>
</gene>
<sequence>MDALMDSDPITVLMATCNGAAYLEQQLRSITIQSRRPTQLIISDDGSTDDTPDILARFINSAPFPVTTITGPQKGVAQNMLALQALAPQGYVAFADQDDVWMPDKLARSVEALSKIPANRPALYTARRIITDDSLNPQGITRSPRRGLGFANALVQNIAPANTIMLNPAALALAQSAAGELSTHTPPYHDWWLYQLVTGAGGKVFFDPRPALYYRQHKGNYLGAGKGISKRLQRLKALFDGTYRGWLMAQAHALECSSDRLTAEARDQLALFLQALNGTARIRQPVRVYRQSFPEQVLLRISLVTHRF</sequence>
<dbReference type="KEGG" id="pamo:BAR1_17055"/>
<name>A0A347UKW1_9RHOB</name>
<protein>
    <submittedName>
        <fullName evidence="2">Glycosyltransferase</fullName>
    </submittedName>
</protein>
<dbReference type="Pfam" id="PF00535">
    <property type="entry name" value="Glycos_transf_2"/>
    <property type="match status" value="1"/>
</dbReference>
<dbReference type="InterPro" id="IPR001173">
    <property type="entry name" value="Glyco_trans_2-like"/>
</dbReference>
<dbReference type="Gene3D" id="3.90.550.10">
    <property type="entry name" value="Spore Coat Polysaccharide Biosynthesis Protein SpsA, Chain A"/>
    <property type="match status" value="1"/>
</dbReference>
<dbReference type="InterPro" id="IPR029044">
    <property type="entry name" value="Nucleotide-diphossugar_trans"/>
</dbReference>
<dbReference type="GO" id="GO:0016758">
    <property type="term" value="F:hexosyltransferase activity"/>
    <property type="evidence" value="ECO:0007669"/>
    <property type="project" value="UniProtKB-ARBA"/>
</dbReference>
<dbReference type="SUPFAM" id="SSF53448">
    <property type="entry name" value="Nucleotide-diphospho-sugar transferases"/>
    <property type="match status" value="1"/>
</dbReference>
<dbReference type="AlphaFoldDB" id="A0A347UKW1"/>
<evidence type="ECO:0000313" key="3">
    <source>
        <dbReference type="Proteomes" id="UP000261704"/>
    </source>
</evidence>
<dbReference type="EMBL" id="CP032125">
    <property type="protein sequence ID" value="AXX99489.1"/>
    <property type="molecule type" value="Genomic_DNA"/>
</dbReference>
<feature type="domain" description="Glycosyltransferase 2-like" evidence="1">
    <location>
        <begin position="11"/>
        <end position="118"/>
    </location>
</feature>
<reference evidence="2 3" key="1">
    <citation type="submission" date="2018-09" db="EMBL/GenBank/DDBJ databases">
        <title>Profundibacter amoris BAR1 gen. nov., sp. nov., a new member of the Roseobacter clade isolated at Lokis Castle Vent Field on the Arctic Mid-Oceanic Ridge.</title>
        <authorList>
            <person name="Le Moine Bauer S."/>
            <person name="Sjoeberg A.G."/>
            <person name="L'Haridon S."/>
            <person name="Stokke R."/>
            <person name="Roalkvam I."/>
            <person name="Steen I.H."/>
            <person name="Dahle H."/>
        </authorList>
    </citation>
    <scope>NUCLEOTIDE SEQUENCE [LARGE SCALE GENOMIC DNA]</scope>
    <source>
        <strain evidence="2 3">BAR1</strain>
    </source>
</reference>
<dbReference type="Proteomes" id="UP000261704">
    <property type="component" value="Chromosome"/>
</dbReference>
<evidence type="ECO:0000259" key="1">
    <source>
        <dbReference type="Pfam" id="PF00535"/>
    </source>
</evidence>
<evidence type="ECO:0000313" key="2">
    <source>
        <dbReference type="EMBL" id="AXX99489.1"/>
    </source>
</evidence>
<dbReference type="OrthoDB" id="9802649at2"/>
<keyword evidence="3" id="KW-1185">Reference proteome</keyword>
<keyword evidence="2" id="KW-0808">Transferase</keyword>
<accession>A0A347UKW1</accession>
<dbReference type="PANTHER" id="PTHR22916:SF3">
    <property type="entry name" value="UDP-GLCNAC:BETAGAL BETA-1,3-N-ACETYLGLUCOSAMINYLTRANSFERASE-LIKE PROTEIN 1"/>
    <property type="match status" value="1"/>
</dbReference>
<dbReference type="PANTHER" id="PTHR22916">
    <property type="entry name" value="GLYCOSYLTRANSFERASE"/>
    <property type="match status" value="1"/>
</dbReference>